<feature type="region of interest" description="Disordered" evidence="1">
    <location>
        <begin position="107"/>
        <end position="361"/>
    </location>
</feature>
<evidence type="ECO:0000256" key="1">
    <source>
        <dbReference type="SAM" id="MobiDB-lite"/>
    </source>
</evidence>
<feature type="compositionally biased region" description="Acidic residues" evidence="1">
    <location>
        <begin position="338"/>
        <end position="351"/>
    </location>
</feature>
<sequence length="361" mass="41390">MTWQNLERMLAWMQKVMANLVYGWGISGDTPFAKQEDDLAYPKTLKSVKVYVQQCVVYRGGALRDQELCLRHRLFRSCREFSEIFPDAEMKKRKIKILFAGINDKMEEKDEDEDEKDKKTSKHPDAANEKKDVKGKKNDEKEKKGREPSRPKYDKHSGLKEKLPKALDSAKPDQKVSGESVAMEQAEPKKKDKDKFTEKAEKTSTKNGKEPEEKLDGIKPSEKALTGKDAKEQSQPKKDTEHLEKDKKEDKEEDVEQQHEAKMTGKPEIIVHKVEIDSDFTQKPEPVEHESGEGKDKEMDERDAAHPHHGAEAEKKILVVTMFRDQKVPEEALSRSGDEDDEDEEEENPDADEAKASKPNM</sequence>
<proteinExistence type="predicted"/>
<feature type="compositionally biased region" description="Basic and acidic residues" evidence="1">
    <location>
        <begin position="352"/>
        <end position="361"/>
    </location>
</feature>
<organism evidence="2 3">
    <name type="scientific">Angiostrongylus cantonensis</name>
    <name type="common">Rat lungworm</name>
    <dbReference type="NCBI Taxonomy" id="6313"/>
    <lineage>
        <taxon>Eukaryota</taxon>
        <taxon>Metazoa</taxon>
        <taxon>Ecdysozoa</taxon>
        <taxon>Nematoda</taxon>
        <taxon>Chromadorea</taxon>
        <taxon>Rhabditida</taxon>
        <taxon>Rhabditina</taxon>
        <taxon>Rhabditomorpha</taxon>
        <taxon>Strongyloidea</taxon>
        <taxon>Metastrongylidae</taxon>
        <taxon>Angiostrongylus</taxon>
    </lineage>
</organism>
<dbReference type="Proteomes" id="UP000035642">
    <property type="component" value="Unassembled WGS sequence"/>
</dbReference>
<dbReference type="WBParaSite" id="ACAC_0000020401-mRNA-1">
    <property type="protein sequence ID" value="ACAC_0000020401-mRNA-1"/>
    <property type="gene ID" value="ACAC_0000020401"/>
</dbReference>
<evidence type="ECO:0000313" key="2">
    <source>
        <dbReference type="Proteomes" id="UP000035642"/>
    </source>
</evidence>
<evidence type="ECO:0000313" key="3">
    <source>
        <dbReference type="WBParaSite" id="ACAC_0000020401-mRNA-1"/>
    </source>
</evidence>
<feature type="compositionally biased region" description="Basic and acidic residues" evidence="1">
    <location>
        <begin position="116"/>
        <end position="176"/>
    </location>
</feature>
<keyword evidence="2" id="KW-1185">Reference proteome</keyword>
<name>A0A0K0CT42_ANGCA</name>
<protein>
    <submittedName>
        <fullName evidence="3">Glutamic acid-rich protein-like</fullName>
    </submittedName>
</protein>
<feature type="compositionally biased region" description="Basic and acidic residues" evidence="1">
    <location>
        <begin position="324"/>
        <end position="337"/>
    </location>
</feature>
<accession>A0A0K0CT42</accession>
<reference evidence="2" key="1">
    <citation type="submission" date="2012-09" db="EMBL/GenBank/DDBJ databases">
        <authorList>
            <person name="Martin A.A."/>
        </authorList>
    </citation>
    <scope>NUCLEOTIDE SEQUENCE</scope>
</reference>
<feature type="compositionally biased region" description="Basic and acidic residues" evidence="1">
    <location>
        <begin position="186"/>
        <end position="317"/>
    </location>
</feature>
<dbReference type="AlphaFoldDB" id="A0A0K0CT42"/>
<reference evidence="3" key="2">
    <citation type="submission" date="2017-02" db="UniProtKB">
        <authorList>
            <consortium name="WormBaseParasite"/>
        </authorList>
    </citation>
    <scope>IDENTIFICATION</scope>
</reference>